<dbReference type="InterPro" id="IPR044759">
    <property type="entry name" value="bZIP_RF2"/>
</dbReference>
<evidence type="ECO:0000256" key="2">
    <source>
        <dbReference type="ARBA" id="ARBA00023163"/>
    </source>
</evidence>
<evidence type="ECO:0000256" key="1">
    <source>
        <dbReference type="ARBA" id="ARBA00023015"/>
    </source>
</evidence>
<dbReference type="OrthoDB" id="552661at2759"/>
<evidence type="ECO:0000256" key="5">
    <source>
        <dbReference type="SAM" id="MobiDB-lite"/>
    </source>
</evidence>
<evidence type="ECO:0000256" key="4">
    <source>
        <dbReference type="SAM" id="Coils"/>
    </source>
</evidence>
<dbReference type="AlphaFoldDB" id="A0A6J1KFV5"/>
<dbReference type="Proteomes" id="UP000504608">
    <property type="component" value="Unplaced"/>
</dbReference>
<dbReference type="SUPFAM" id="SSF57959">
    <property type="entry name" value="Leucine zipper domain"/>
    <property type="match status" value="1"/>
</dbReference>
<protein>
    <submittedName>
        <fullName evidence="8">Basic leucine zipper 19-like</fullName>
    </submittedName>
</protein>
<keyword evidence="1" id="KW-0805">Transcription regulation</keyword>
<dbReference type="PROSITE" id="PS50217">
    <property type="entry name" value="BZIP"/>
    <property type="match status" value="1"/>
</dbReference>
<dbReference type="GeneID" id="111492853"/>
<dbReference type="Gene3D" id="1.20.5.170">
    <property type="match status" value="1"/>
</dbReference>
<gene>
    <name evidence="8" type="primary">LOC111492853</name>
</gene>
<dbReference type="PANTHER" id="PTHR46391:SF13">
    <property type="entry name" value="ACTIVATOR OF SPOMIN LUC3"/>
    <property type="match status" value="1"/>
</dbReference>
<dbReference type="InterPro" id="IPR046347">
    <property type="entry name" value="bZIP_sf"/>
</dbReference>
<feature type="region of interest" description="Disordered" evidence="5">
    <location>
        <begin position="254"/>
        <end position="304"/>
    </location>
</feature>
<dbReference type="GO" id="GO:0005634">
    <property type="term" value="C:nucleus"/>
    <property type="evidence" value="ECO:0007669"/>
    <property type="project" value="TreeGrafter"/>
</dbReference>
<feature type="coiled-coil region" evidence="4">
    <location>
        <begin position="163"/>
        <end position="218"/>
    </location>
</feature>
<dbReference type="InterPro" id="IPR052483">
    <property type="entry name" value="bZIP_transcription_regulators"/>
</dbReference>
<dbReference type="SMART" id="SM00338">
    <property type="entry name" value="BRLZ"/>
    <property type="match status" value="1"/>
</dbReference>
<dbReference type="RefSeq" id="XP_022998103.1">
    <property type="nucleotide sequence ID" value="XM_023142335.1"/>
</dbReference>
<dbReference type="GO" id="GO:0003677">
    <property type="term" value="F:DNA binding"/>
    <property type="evidence" value="ECO:0007669"/>
    <property type="project" value="TreeGrafter"/>
</dbReference>
<sequence length="304" mass="33984">MEDYNLEQNHHPCNFQGIMEMCSATVSNSPSNGGSDDRRVMYDNSVSAWRRSFVVGSQDEAASGGGKVADGRWSNGLSRFSKIGGGEMSSSDGKGNVGDGGNSEQILFGRSVDPNMDPRKLKRIMSNRVSAQKSRLKKVQYVADMERKLKALEAHIAILSPQVELYKNQQQVLQMEQKRLNQKILCCSRNKLMRDAEIEENKAELHRLRELHMKQQQQQEAEAAWETAFQMPADLHASELSNVVSPPPNQVYDGERTVGGDGLGRFNPGTRYKTEYKWMPTPGLRPVSEPTSNQLGQQRVGKPN</sequence>
<accession>A0A6J1KFV5</accession>
<keyword evidence="3" id="KW-0539">Nucleus</keyword>
<evidence type="ECO:0000313" key="8">
    <source>
        <dbReference type="RefSeq" id="XP_022998103.1"/>
    </source>
</evidence>
<proteinExistence type="predicted"/>
<reference evidence="8" key="1">
    <citation type="submission" date="2025-08" db="UniProtKB">
        <authorList>
            <consortium name="RefSeq"/>
        </authorList>
    </citation>
    <scope>IDENTIFICATION</scope>
    <source>
        <tissue evidence="8">Young leaves</tissue>
    </source>
</reference>
<evidence type="ECO:0000256" key="3">
    <source>
        <dbReference type="ARBA" id="ARBA00023242"/>
    </source>
</evidence>
<dbReference type="InterPro" id="IPR004827">
    <property type="entry name" value="bZIP"/>
</dbReference>
<dbReference type="PANTHER" id="PTHR46391">
    <property type="entry name" value="BASIC LEUCINE ZIPPER 34"/>
    <property type="match status" value="1"/>
</dbReference>
<evidence type="ECO:0000313" key="7">
    <source>
        <dbReference type="Proteomes" id="UP000504608"/>
    </source>
</evidence>
<dbReference type="Pfam" id="PF00170">
    <property type="entry name" value="bZIP_1"/>
    <property type="match status" value="1"/>
</dbReference>
<feature type="domain" description="BZIP" evidence="6">
    <location>
        <begin position="117"/>
        <end position="180"/>
    </location>
</feature>
<dbReference type="PROSITE" id="PS00036">
    <property type="entry name" value="BZIP_BASIC"/>
    <property type="match status" value="1"/>
</dbReference>
<dbReference type="KEGG" id="cmax:111492853"/>
<keyword evidence="2" id="KW-0804">Transcription</keyword>
<dbReference type="GO" id="GO:0045893">
    <property type="term" value="P:positive regulation of DNA-templated transcription"/>
    <property type="evidence" value="ECO:0007669"/>
    <property type="project" value="TreeGrafter"/>
</dbReference>
<evidence type="ECO:0000259" key="6">
    <source>
        <dbReference type="PROSITE" id="PS50217"/>
    </source>
</evidence>
<dbReference type="CDD" id="cd14703">
    <property type="entry name" value="bZIP_plant_RF2"/>
    <property type="match status" value="1"/>
</dbReference>
<keyword evidence="4" id="KW-0175">Coiled coil</keyword>
<keyword evidence="7" id="KW-1185">Reference proteome</keyword>
<organism evidence="7 8">
    <name type="scientific">Cucurbita maxima</name>
    <name type="common">Pumpkin</name>
    <name type="synonym">Winter squash</name>
    <dbReference type="NCBI Taxonomy" id="3661"/>
    <lineage>
        <taxon>Eukaryota</taxon>
        <taxon>Viridiplantae</taxon>
        <taxon>Streptophyta</taxon>
        <taxon>Embryophyta</taxon>
        <taxon>Tracheophyta</taxon>
        <taxon>Spermatophyta</taxon>
        <taxon>Magnoliopsida</taxon>
        <taxon>eudicotyledons</taxon>
        <taxon>Gunneridae</taxon>
        <taxon>Pentapetalae</taxon>
        <taxon>rosids</taxon>
        <taxon>fabids</taxon>
        <taxon>Cucurbitales</taxon>
        <taxon>Cucurbitaceae</taxon>
        <taxon>Cucurbiteae</taxon>
        <taxon>Cucurbita</taxon>
    </lineage>
</organism>
<name>A0A6J1KFV5_CUCMA</name>
<dbReference type="GO" id="GO:0003700">
    <property type="term" value="F:DNA-binding transcription factor activity"/>
    <property type="evidence" value="ECO:0007669"/>
    <property type="project" value="InterPro"/>
</dbReference>